<comment type="catalytic activity">
    <reaction evidence="8 10">
        <text>dCMP + ATP = dCDP + ADP</text>
        <dbReference type="Rhea" id="RHEA:25094"/>
        <dbReference type="ChEBI" id="CHEBI:30616"/>
        <dbReference type="ChEBI" id="CHEBI:57566"/>
        <dbReference type="ChEBI" id="CHEBI:58593"/>
        <dbReference type="ChEBI" id="CHEBI:456216"/>
        <dbReference type="EC" id="2.7.4.25"/>
    </reaction>
</comment>
<dbReference type="NCBIfam" id="TIGR02173">
    <property type="entry name" value="cyt_kin_arch"/>
    <property type="match status" value="1"/>
</dbReference>
<dbReference type="InterPro" id="IPR011994">
    <property type="entry name" value="Cytidylate_kinase_dom"/>
</dbReference>
<accession>A0ABT5XBM4</accession>
<dbReference type="Proteomes" id="UP001215956">
    <property type="component" value="Unassembled WGS sequence"/>
</dbReference>
<evidence type="ECO:0000256" key="7">
    <source>
        <dbReference type="ARBA" id="ARBA00022840"/>
    </source>
</evidence>
<dbReference type="InterPro" id="IPR011892">
    <property type="entry name" value="Cyt_kin_arch"/>
</dbReference>
<dbReference type="InterPro" id="IPR027417">
    <property type="entry name" value="P-loop_NTPase"/>
</dbReference>
<keyword evidence="12" id="KW-1185">Reference proteome</keyword>
<evidence type="ECO:0000256" key="5">
    <source>
        <dbReference type="ARBA" id="ARBA00022741"/>
    </source>
</evidence>
<dbReference type="EMBL" id="JARFPL010000002">
    <property type="protein sequence ID" value="MDF0592106.1"/>
    <property type="molecule type" value="Genomic_DNA"/>
</dbReference>
<dbReference type="SUPFAM" id="SSF52540">
    <property type="entry name" value="P-loop containing nucleoside triphosphate hydrolases"/>
    <property type="match status" value="1"/>
</dbReference>
<sequence>MIITVSGPPGTGTSTLSRILAKELGLRRVNSGDLFRKIADDRGISVGELGRIAEEGPEIDYLIDDAQKAMALEAGGVFEGRISAHVLDADLKILLKADRKVRAERIASREKKLVEDALRESRVREECEARRYEKYYNIDVSDFSVYDLVIDSGTWNERGVSAIALAAVRSIEDGGKPSI</sequence>
<proteinExistence type="inferred from homology"/>
<keyword evidence="4 10" id="KW-0808">Transferase</keyword>
<keyword evidence="6 10" id="KW-0418">Kinase</keyword>
<keyword evidence="3 10" id="KW-0963">Cytoplasm</keyword>
<evidence type="ECO:0000313" key="11">
    <source>
        <dbReference type="EMBL" id="MDF0592106.1"/>
    </source>
</evidence>
<evidence type="ECO:0000256" key="6">
    <source>
        <dbReference type="ARBA" id="ARBA00022777"/>
    </source>
</evidence>
<gene>
    <name evidence="10" type="primary">cmk</name>
    <name evidence="11" type="ORF">P0O24_00700</name>
</gene>
<reference evidence="11 12" key="1">
    <citation type="submission" date="2023-03" db="EMBL/GenBank/DDBJ databases">
        <title>Whole genome sequencing of Methanotrichaceae archaeon M04Ac.</title>
        <authorList>
            <person name="Khomyakova M.A."/>
            <person name="Merkel A.Y."/>
            <person name="Slobodkin A.I."/>
        </authorList>
    </citation>
    <scope>NUCLEOTIDE SEQUENCE [LARGE SCALE GENOMIC DNA]</scope>
    <source>
        <strain evidence="11 12">M04Ac</strain>
    </source>
</reference>
<keyword evidence="5 10" id="KW-0547">Nucleotide-binding</keyword>
<comment type="catalytic activity">
    <reaction evidence="9 10">
        <text>CMP + ATP = CDP + ADP</text>
        <dbReference type="Rhea" id="RHEA:11600"/>
        <dbReference type="ChEBI" id="CHEBI:30616"/>
        <dbReference type="ChEBI" id="CHEBI:58069"/>
        <dbReference type="ChEBI" id="CHEBI:60377"/>
        <dbReference type="ChEBI" id="CHEBI:456216"/>
        <dbReference type="EC" id="2.7.4.25"/>
    </reaction>
</comment>
<keyword evidence="7 10" id="KW-0067">ATP-binding</keyword>
<evidence type="ECO:0000256" key="2">
    <source>
        <dbReference type="ARBA" id="ARBA00011005"/>
    </source>
</evidence>
<organism evidence="11 12">
    <name type="scientific">Candidatus Methanocrinis alkalitolerans</name>
    <dbReference type="NCBI Taxonomy" id="3033395"/>
    <lineage>
        <taxon>Archaea</taxon>
        <taxon>Methanobacteriati</taxon>
        <taxon>Methanobacteriota</taxon>
        <taxon>Stenosarchaea group</taxon>
        <taxon>Methanomicrobia</taxon>
        <taxon>Methanotrichales</taxon>
        <taxon>Methanotrichaceae</taxon>
        <taxon>Methanocrinis</taxon>
    </lineage>
</organism>
<comment type="caution">
    <text evidence="11">The sequence shown here is derived from an EMBL/GenBank/DDBJ whole genome shotgun (WGS) entry which is preliminary data.</text>
</comment>
<dbReference type="RefSeq" id="WP_316967817.1">
    <property type="nucleotide sequence ID" value="NZ_JARFPL010000002.1"/>
</dbReference>
<dbReference type="HAMAP" id="MF_00239">
    <property type="entry name" value="Cytidyl_kinase_type2"/>
    <property type="match status" value="1"/>
</dbReference>
<dbReference type="CDD" id="cd02020">
    <property type="entry name" value="CMPK"/>
    <property type="match status" value="1"/>
</dbReference>
<protein>
    <recommendedName>
        <fullName evidence="10">Cytidylate kinase</fullName>
        <shortName evidence="10">CK</shortName>
        <ecNumber evidence="10">2.7.4.25</ecNumber>
    </recommendedName>
    <alternativeName>
        <fullName evidence="10">Cytidine monophosphate kinase</fullName>
        <shortName evidence="10">CMP kinase</shortName>
    </alternativeName>
</protein>
<comment type="subcellular location">
    <subcellularLocation>
        <location evidence="1 10">Cytoplasm</location>
    </subcellularLocation>
</comment>
<dbReference type="EC" id="2.7.4.25" evidence="10"/>
<evidence type="ECO:0000256" key="1">
    <source>
        <dbReference type="ARBA" id="ARBA00004496"/>
    </source>
</evidence>
<feature type="binding site" evidence="10">
    <location>
        <begin position="7"/>
        <end position="15"/>
    </location>
    <ligand>
        <name>ATP</name>
        <dbReference type="ChEBI" id="CHEBI:30616"/>
    </ligand>
</feature>
<dbReference type="Gene3D" id="3.40.50.300">
    <property type="entry name" value="P-loop containing nucleotide triphosphate hydrolases"/>
    <property type="match status" value="1"/>
</dbReference>
<evidence type="ECO:0000256" key="10">
    <source>
        <dbReference type="HAMAP-Rule" id="MF_00239"/>
    </source>
</evidence>
<comment type="similarity">
    <text evidence="2 10">Belongs to the cytidylate kinase family. Type 2 subfamily.</text>
</comment>
<evidence type="ECO:0000313" key="12">
    <source>
        <dbReference type="Proteomes" id="UP001215956"/>
    </source>
</evidence>
<dbReference type="Pfam" id="PF13189">
    <property type="entry name" value="Cytidylate_kin2"/>
    <property type="match status" value="1"/>
</dbReference>
<name>A0ABT5XBM4_9EURY</name>
<evidence type="ECO:0000256" key="3">
    <source>
        <dbReference type="ARBA" id="ARBA00022490"/>
    </source>
</evidence>
<evidence type="ECO:0000256" key="4">
    <source>
        <dbReference type="ARBA" id="ARBA00022679"/>
    </source>
</evidence>
<evidence type="ECO:0000256" key="9">
    <source>
        <dbReference type="ARBA" id="ARBA00048478"/>
    </source>
</evidence>
<evidence type="ECO:0000256" key="8">
    <source>
        <dbReference type="ARBA" id="ARBA00047615"/>
    </source>
</evidence>